<evidence type="ECO:0000259" key="10">
    <source>
        <dbReference type="Pfam" id="PF17171"/>
    </source>
</evidence>
<evidence type="ECO:0000259" key="9">
    <source>
        <dbReference type="Pfam" id="PF10568"/>
    </source>
</evidence>
<dbReference type="PANTHER" id="PTHR12289">
    <property type="entry name" value="METAXIN RELATED"/>
    <property type="match status" value="1"/>
</dbReference>
<keyword evidence="8" id="KW-0812">Transmembrane</keyword>
<organism evidence="11 12">
    <name type="scientific">Cyanidiococcus yangmingshanensis</name>
    <dbReference type="NCBI Taxonomy" id="2690220"/>
    <lineage>
        <taxon>Eukaryota</taxon>
        <taxon>Rhodophyta</taxon>
        <taxon>Bangiophyceae</taxon>
        <taxon>Cyanidiales</taxon>
        <taxon>Cyanidiaceae</taxon>
        <taxon>Cyanidiococcus</taxon>
    </lineage>
</organism>
<dbReference type="OrthoDB" id="9794at2759"/>
<feature type="domain" description="Mitochondrial outer membrane transport complex Sam37/metaxin N-terminal" evidence="9">
    <location>
        <begin position="84"/>
        <end position="211"/>
    </location>
</feature>
<keyword evidence="4" id="KW-0653">Protein transport</keyword>
<dbReference type="GO" id="GO:0015031">
    <property type="term" value="P:protein transport"/>
    <property type="evidence" value="ECO:0007669"/>
    <property type="project" value="UniProtKB-KW"/>
</dbReference>
<dbReference type="InterPro" id="IPR050931">
    <property type="entry name" value="Mito_Protein_Transport_Metaxin"/>
</dbReference>
<keyword evidence="3" id="KW-1000">Mitochondrion outer membrane</keyword>
<dbReference type="Pfam" id="PF17171">
    <property type="entry name" value="GST_C_6"/>
    <property type="match status" value="1"/>
</dbReference>
<reference evidence="11 12" key="1">
    <citation type="journal article" date="2020" name="J. Phycol.">
        <title>Comparative genome analysis reveals Cyanidiococcus gen. nov., a new extremophilic red algal genus sister to Cyanidioschyzon (Cyanidioschyzonaceae, Rhodophyta).</title>
        <authorList>
            <person name="Liu S.-L."/>
            <person name="Chiang Y.-R."/>
            <person name="Yoon H.S."/>
            <person name="Fu H.-Y."/>
        </authorList>
    </citation>
    <scope>NUCLEOTIDE SEQUENCE [LARGE SCALE GENOMIC DNA]</scope>
    <source>
        <strain evidence="11 12">THAL066</strain>
    </source>
</reference>
<keyword evidence="5" id="KW-0496">Mitochondrion</keyword>
<evidence type="ECO:0000256" key="5">
    <source>
        <dbReference type="ARBA" id="ARBA00023128"/>
    </source>
</evidence>
<gene>
    <name evidence="11" type="ORF">F1559_004230</name>
</gene>
<keyword evidence="12" id="KW-1185">Reference proteome</keyword>
<comment type="caution">
    <text evidence="11">The sequence shown here is derived from an EMBL/GenBank/DDBJ whole genome shotgun (WGS) entry which is preliminary data.</text>
</comment>
<protein>
    <submittedName>
        <fullName evidence="11">Uncharacterized protein</fullName>
    </submittedName>
</protein>
<accession>A0A7J7IIA9</accession>
<feature type="domain" description="Metaxin glutathione S-transferase" evidence="10">
    <location>
        <begin position="327"/>
        <end position="370"/>
    </location>
</feature>
<evidence type="ECO:0000256" key="3">
    <source>
        <dbReference type="ARBA" id="ARBA00022787"/>
    </source>
</evidence>
<feature type="region of interest" description="Disordered" evidence="7">
    <location>
        <begin position="20"/>
        <end position="48"/>
    </location>
</feature>
<comment type="subcellular location">
    <subcellularLocation>
        <location evidence="1">Mitochondrion outer membrane</location>
    </subcellularLocation>
</comment>
<dbReference type="Proteomes" id="UP000530660">
    <property type="component" value="Unassembled WGS sequence"/>
</dbReference>
<evidence type="ECO:0000256" key="1">
    <source>
        <dbReference type="ARBA" id="ARBA00004294"/>
    </source>
</evidence>
<evidence type="ECO:0000256" key="8">
    <source>
        <dbReference type="SAM" id="Phobius"/>
    </source>
</evidence>
<sequence>MSAVKTTTWLIDKQMQTMCPKPDAASAPLHPSRARYLRRRDQDERSTSSGLDVVMGTLSFTIYEGASSAHTQRVREPDVVALEALLRFCGVPSTAVRRLPQGTPYMTDRLVLPVLHIHRLPAADDNQDAVNIVVSGWYAIRSALVSLGVLSVGQCAAQAESLVSMVRDRLDLGRLYEWWHIEANYLGMTKRYWADLHQLPFLARWSVPRQEREAVRTRLLMQSAAFRQLLRRSRAGTNTSAEFSSLFEHDRQRERLASVWSSPSSATASVPATDAEASAEAEFWMLEIEPMLEALEATLGQQLYFQTNKASSEPTDTIERSNGPTSAPGYVDAVVYGHLVVYLQTALPAGSRMRALIEQRPALVRYVQRIQSTHMGEEAAAVPSPTDAGANRSVYARTGPHHVASGAFETAGVAETTGPSSKSMTPEEEAAYERRLANRTFIWLAAGSFIFYALFGAALDFRIGED</sequence>
<keyword evidence="6 8" id="KW-0472">Membrane</keyword>
<dbReference type="AlphaFoldDB" id="A0A7J7IIA9"/>
<dbReference type="InterPro" id="IPR019564">
    <property type="entry name" value="Sam37/metaxin_N"/>
</dbReference>
<evidence type="ECO:0000256" key="6">
    <source>
        <dbReference type="ARBA" id="ARBA00023136"/>
    </source>
</evidence>
<keyword evidence="8" id="KW-1133">Transmembrane helix</keyword>
<evidence type="ECO:0000256" key="4">
    <source>
        <dbReference type="ARBA" id="ARBA00022927"/>
    </source>
</evidence>
<dbReference type="PANTHER" id="PTHR12289:SF41">
    <property type="entry name" value="FAILED AXON CONNECTIONS-RELATED"/>
    <property type="match status" value="1"/>
</dbReference>
<evidence type="ECO:0000313" key="11">
    <source>
        <dbReference type="EMBL" id="KAF6002833.1"/>
    </source>
</evidence>
<name>A0A7J7IIA9_9RHOD</name>
<proteinExistence type="predicted"/>
<dbReference type="GO" id="GO:0001401">
    <property type="term" value="C:SAM complex"/>
    <property type="evidence" value="ECO:0007669"/>
    <property type="project" value="InterPro"/>
</dbReference>
<keyword evidence="2" id="KW-0813">Transport</keyword>
<feature type="transmembrane region" description="Helical" evidence="8">
    <location>
        <begin position="441"/>
        <end position="461"/>
    </location>
</feature>
<evidence type="ECO:0000256" key="7">
    <source>
        <dbReference type="SAM" id="MobiDB-lite"/>
    </source>
</evidence>
<evidence type="ECO:0000256" key="2">
    <source>
        <dbReference type="ARBA" id="ARBA00022448"/>
    </source>
</evidence>
<evidence type="ECO:0000313" key="12">
    <source>
        <dbReference type="Proteomes" id="UP000530660"/>
    </source>
</evidence>
<dbReference type="EMBL" id="VWRR01000009">
    <property type="protein sequence ID" value="KAF6002833.1"/>
    <property type="molecule type" value="Genomic_DNA"/>
</dbReference>
<dbReference type="InterPro" id="IPR033468">
    <property type="entry name" value="Metaxin_GST"/>
</dbReference>
<dbReference type="Pfam" id="PF10568">
    <property type="entry name" value="Tom37"/>
    <property type="match status" value="1"/>
</dbReference>